<feature type="region of interest" description="Disordered" evidence="5">
    <location>
        <begin position="1"/>
        <end position="109"/>
    </location>
</feature>
<comment type="subcellular location">
    <subcellularLocation>
        <location evidence="1">Membrane</location>
        <topology evidence="1">Multi-pass membrane protein</topology>
    </subcellularLocation>
</comment>
<evidence type="ECO:0000313" key="8">
    <source>
        <dbReference type="EMBL" id="GJN92852.1"/>
    </source>
</evidence>
<feature type="domain" description="Cation efflux protein transmembrane" evidence="7">
    <location>
        <begin position="243"/>
        <end position="435"/>
    </location>
</feature>
<dbReference type="Gene3D" id="1.20.1510.10">
    <property type="entry name" value="Cation efflux protein transmembrane domain"/>
    <property type="match status" value="1"/>
</dbReference>
<feature type="region of interest" description="Disordered" evidence="5">
    <location>
        <begin position="355"/>
        <end position="375"/>
    </location>
</feature>
<proteinExistence type="predicted"/>
<evidence type="ECO:0000256" key="5">
    <source>
        <dbReference type="SAM" id="MobiDB-lite"/>
    </source>
</evidence>
<dbReference type="InterPro" id="IPR058533">
    <property type="entry name" value="Cation_efflux_TM"/>
</dbReference>
<dbReference type="Pfam" id="PF01545">
    <property type="entry name" value="Cation_efflux"/>
    <property type="match status" value="1"/>
</dbReference>
<organism evidence="8 9">
    <name type="scientific">Rhodotorula paludigena</name>
    <dbReference type="NCBI Taxonomy" id="86838"/>
    <lineage>
        <taxon>Eukaryota</taxon>
        <taxon>Fungi</taxon>
        <taxon>Dikarya</taxon>
        <taxon>Basidiomycota</taxon>
        <taxon>Pucciniomycotina</taxon>
        <taxon>Microbotryomycetes</taxon>
        <taxon>Sporidiobolales</taxon>
        <taxon>Sporidiobolaceae</taxon>
        <taxon>Rhodotorula</taxon>
    </lineage>
</organism>
<comment type="caution">
    <text evidence="8">The sequence shown here is derived from an EMBL/GenBank/DDBJ whole genome shotgun (WGS) entry which is preliminary data.</text>
</comment>
<dbReference type="GO" id="GO:0098771">
    <property type="term" value="P:inorganic ion homeostasis"/>
    <property type="evidence" value="ECO:0007669"/>
    <property type="project" value="UniProtKB-ARBA"/>
</dbReference>
<keyword evidence="3 6" id="KW-1133">Transmembrane helix</keyword>
<dbReference type="Proteomes" id="UP001342314">
    <property type="component" value="Unassembled WGS sequence"/>
</dbReference>
<dbReference type="AlphaFoldDB" id="A0AAV5GTM2"/>
<dbReference type="GO" id="GO:0016020">
    <property type="term" value="C:membrane"/>
    <property type="evidence" value="ECO:0007669"/>
    <property type="project" value="UniProtKB-SubCell"/>
</dbReference>
<feature type="compositionally biased region" description="Low complexity" evidence="5">
    <location>
        <begin position="16"/>
        <end position="31"/>
    </location>
</feature>
<feature type="compositionally biased region" description="Low complexity" evidence="5">
    <location>
        <begin position="76"/>
        <end position="89"/>
    </location>
</feature>
<dbReference type="SUPFAM" id="SSF161111">
    <property type="entry name" value="Cation efflux protein transmembrane domain-like"/>
    <property type="match status" value="1"/>
</dbReference>
<feature type="transmembrane region" description="Helical" evidence="6">
    <location>
        <begin position="385"/>
        <end position="403"/>
    </location>
</feature>
<dbReference type="EMBL" id="BQKY01000012">
    <property type="protein sequence ID" value="GJN92852.1"/>
    <property type="molecule type" value="Genomic_DNA"/>
</dbReference>
<gene>
    <name evidence="8" type="ORF">Rhopal_005890-T1</name>
</gene>
<name>A0AAV5GTM2_9BASI</name>
<feature type="transmembrane region" description="Helical" evidence="6">
    <location>
        <begin position="326"/>
        <end position="343"/>
    </location>
</feature>
<feature type="compositionally biased region" description="Basic residues" evidence="5">
    <location>
        <begin position="100"/>
        <end position="109"/>
    </location>
</feature>
<protein>
    <recommendedName>
        <fullName evidence="7">Cation efflux protein transmembrane domain-containing protein</fullName>
    </recommendedName>
</protein>
<evidence type="ECO:0000256" key="3">
    <source>
        <dbReference type="ARBA" id="ARBA00022989"/>
    </source>
</evidence>
<dbReference type="GO" id="GO:0030003">
    <property type="term" value="P:intracellular monoatomic cation homeostasis"/>
    <property type="evidence" value="ECO:0007669"/>
    <property type="project" value="UniProtKB-ARBA"/>
</dbReference>
<evidence type="ECO:0000313" key="9">
    <source>
        <dbReference type="Proteomes" id="UP001342314"/>
    </source>
</evidence>
<keyword evidence="4 6" id="KW-0472">Membrane</keyword>
<dbReference type="GO" id="GO:0008324">
    <property type="term" value="F:monoatomic cation transmembrane transporter activity"/>
    <property type="evidence" value="ECO:0007669"/>
    <property type="project" value="InterPro"/>
</dbReference>
<evidence type="ECO:0000259" key="7">
    <source>
        <dbReference type="Pfam" id="PF01545"/>
    </source>
</evidence>
<dbReference type="InterPro" id="IPR027469">
    <property type="entry name" value="Cation_efflux_TMD_sf"/>
</dbReference>
<reference evidence="8 9" key="1">
    <citation type="submission" date="2021-12" db="EMBL/GenBank/DDBJ databases">
        <title>High titer production of polyol ester of fatty acids by Rhodotorula paludigena BS15 towards product separation-free biomass refinery.</title>
        <authorList>
            <person name="Mano J."/>
            <person name="Ono H."/>
            <person name="Tanaka T."/>
            <person name="Naito K."/>
            <person name="Sushida H."/>
            <person name="Ike M."/>
            <person name="Tokuyasu K."/>
            <person name="Kitaoka M."/>
        </authorList>
    </citation>
    <scope>NUCLEOTIDE SEQUENCE [LARGE SCALE GENOMIC DNA]</scope>
    <source>
        <strain evidence="8 9">BS15</strain>
    </source>
</reference>
<evidence type="ECO:0000256" key="1">
    <source>
        <dbReference type="ARBA" id="ARBA00004141"/>
    </source>
</evidence>
<evidence type="ECO:0000256" key="2">
    <source>
        <dbReference type="ARBA" id="ARBA00022692"/>
    </source>
</evidence>
<sequence>MMHALDPVAEEDELPAASSSSATPAASSGASQRAHARQHSRIHERNLSAFFPRPGNRAEGYGAMYDDPHARRPFVAPTTTLPSSASSPSGPFQTPPKSVQGRRGHHHRHSVSHNLFPFLDSPTGTDASGASPVKHPHTPTKAVEDQLPAPSASFRQRYGHLPLPIRLVLYSALHLPPSLRGLVALACAQIVVGAALWVRGQAGESLATTGLGYVVVFDGIGALSCALLERGEGYESLLQALTSLKDSSVRKPYGSARLVTLSHFSQAVYLLFSAVYVCKESIEHVLLLHGPQEASGAHGSGHGGVGHGEGLATIGDGHDAIALPRMALLACALLSTFLALFLHNHDGLARAIRRPAQSAPSGGREHGVEPAGSGSSSIDRLLNPFSLTVITFAVALLGASLVLPSAQLASVDKVLALVESVAIFYVAQPAASETGRLEALPSVADLDPPHLWQLSTTTSASSPSLIATVSLALHAHASTDAEVLDVTRWVHERVQRLNQRLGERGAGEGKLEGVEMVDVTVQVRKGT</sequence>
<accession>A0AAV5GTM2</accession>
<evidence type="ECO:0000256" key="6">
    <source>
        <dbReference type="SAM" id="Phobius"/>
    </source>
</evidence>
<keyword evidence="9" id="KW-1185">Reference proteome</keyword>
<evidence type="ECO:0000256" key="4">
    <source>
        <dbReference type="ARBA" id="ARBA00023136"/>
    </source>
</evidence>
<keyword evidence="2 6" id="KW-0812">Transmembrane</keyword>
<feature type="region of interest" description="Disordered" evidence="5">
    <location>
        <begin position="121"/>
        <end position="144"/>
    </location>
</feature>